<dbReference type="EMBL" id="JADNYJ010000003">
    <property type="protein sequence ID" value="KAF8911952.1"/>
    <property type="molecule type" value="Genomic_DNA"/>
</dbReference>
<dbReference type="InterPro" id="IPR027417">
    <property type="entry name" value="P-loop_NTPase"/>
</dbReference>
<gene>
    <name evidence="9" type="ORF">CPB84DRAFT_1671482</name>
</gene>
<proteinExistence type="predicted"/>
<dbReference type="GO" id="GO:0005657">
    <property type="term" value="C:replication fork"/>
    <property type="evidence" value="ECO:0007669"/>
    <property type="project" value="TreeGrafter"/>
</dbReference>
<evidence type="ECO:0000256" key="4">
    <source>
        <dbReference type="ARBA" id="ARBA00022840"/>
    </source>
</evidence>
<dbReference type="GO" id="GO:0061982">
    <property type="term" value="P:meiosis I cell cycle process"/>
    <property type="evidence" value="ECO:0007669"/>
    <property type="project" value="UniProtKB-ARBA"/>
</dbReference>
<keyword evidence="5" id="KW-0234">DNA repair</keyword>
<dbReference type="PANTHER" id="PTHR46487:SF1">
    <property type="entry name" value="DNA REPAIR PROTEIN XRCC3"/>
    <property type="match status" value="1"/>
</dbReference>
<dbReference type="InterPro" id="IPR013632">
    <property type="entry name" value="Rad51_C"/>
</dbReference>
<dbReference type="Proteomes" id="UP000724874">
    <property type="component" value="Unassembled WGS sequence"/>
</dbReference>
<feature type="region of interest" description="Disordered" evidence="7">
    <location>
        <begin position="291"/>
        <end position="320"/>
    </location>
</feature>
<dbReference type="GO" id="GO:0033065">
    <property type="term" value="C:Rad51C-XRCC3 complex"/>
    <property type="evidence" value="ECO:0007669"/>
    <property type="project" value="TreeGrafter"/>
</dbReference>
<evidence type="ECO:0000256" key="2">
    <source>
        <dbReference type="ARBA" id="ARBA00022741"/>
    </source>
</evidence>
<dbReference type="Pfam" id="PF08423">
    <property type="entry name" value="Rad51"/>
    <property type="match status" value="1"/>
</dbReference>
<dbReference type="GO" id="GO:0005524">
    <property type="term" value="F:ATP binding"/>
    <property type="evidence" value="ECO:0007669"/>
    <property type="project" value="UniProtKB-KW"/>
</dbReference>
<dbReference type="Gene3D" id="3.40.50.300">
    <property type="entry name" value="P-loop containing nucleotide triphosphate hydrolases"/>
    <property type="match status" value="1"/>
</dbReference>
<evidence type="ECO:0000313" key="10">
    <source>
        <dbReference type="Proteomes" id="UP000724874"/>
    </source>
</evidence>
<feature type="compositionally biased region" description="Basic and acidic residues" evidence="7">
    <location>
        <begin position="297"/>
        <end position="320"/>
    </location>
</feature>
<reference evidence="9" key="1">
    <citation type="submission" date="2020-11" db="EMBL/GenBank/DDBJ databases">
        <authorList>
            <consortium name="DOE Joint Genome Institute"/>
            <person name="Ahrendt S."/>
            <person name="Riley R."/>
            <person name="Andreopoulos W."/>
            <person name="LaButti K."/>
            <person name="Pangilinan J."/>
            <person name="Ruiz-duenas F.J."/>
            <person name="Barrasa J.M."/>
            <person name="Sanchez-Garcia M."/>
            <person name="Camarero S."/>
            <person name="Miyauchi S."/>
            <person name="Serrano A."/>
            <person name="Linde D."/>
            <person name="Babiker R."/>
            <person name="Drula E."/>
            <person name="Ayuso-Fernandez I."/>
            <person name="Pacheco R."/>
            <person name="Padilla G."/>
            <person name="Ferreira P."/>
            <person name="Barriuso J."/>
            <person name="Kellner H."/>
            <person name="Castanera R."/>
            <person name="Alfaro M."/>
            <person name="Ramirez L."/>
            <person name="Pisabarro A.G."/>
            <person name="Kuo A."/>
            <person name="Tritt A."/>
            <person name="Lipzen A."/>
            <person name="He G."/>
            <person name="Yan M."/>
            <person name="Ng V."/>
            <person name="Cullen D."/>
            <person name="Martin F."/>
            <person name="Rosso M.-N."/>
            <person name="Henrissat B."/>
            <person name="Hibbett D."/>
            <person name="Martinez A.T."/>
            <person name="Grigoriev I.V."/>
        </authorList>
    </citation>
    <scope>NUCLEOTIDE SEQUENCE</scope>
    <source>
        <strain evidence="9">AH 44721</strain>
    </source>
</reference>
<dbReference type="GO" id="GO:0045003">
    <property type="term" value="P:double-strand break repair via synthesis-dependent strand annealing"/>
    <property type="evidence" value="ECO:0007669"/>
    <property type="project" value="TreeGrafter"/>
</dbReference>
<accession>A0A9P5TUP0</accession>
<dbReference type="SUPFAM" id="SSF52540">
    <property type="entry name" value="P-loop containing nucleoside triphosphate hydrolases"/>
    <property type="match status" value="1"/>
</dbReference>
<keyword evidence="9" id="KW-0378">Hydrolase</keyword>
<evidence type="ECO:0000256" key="1">
    <source>
        <dbReference type="ARBA" id="ARBA00004123"/>
    </source>
</evidence>
<evidence type="ECO:0000256" key="5">
    <source>
        <dbReference type="ARBA" id="ARBA00023204"/>
    </source>
</evidence>
<keyword evidence="3" id="KW-0227">DNA damage</keyword>
<sequence>GNIQTIEDLLLTSTQDIAKRCRVSNQEVVKIKDIIFRAVPTPLQRLDTLPSADDETFSTGDDILDGVLGGGIRTGMIWEFVGESSAGKTQLALQLSLFVQLPKDMGGLSGSACYLTTSSKLPTARLLQILQCQENLSASSLENVHTINVPTVASLQYIIATTIPSFIERLSKEGGNPVKVIIIDALGELFHSESKTTTSTLVERSKNISTLSSALRELAHVHRIAVVVLNEVIDRFDRPIEDHGDQNDVLYDSQSRWFNTAAFFGESQKEASLGLVWANQVNTRIMLTRTGRRRHPREQDILKRRRLNRDDGEQPVERPAQDAQSILIRRLSVIFSNVTAPASLDYIVTERGITALPGEKTEGVGCDIFDQTIPHISNMPPTSSSEDPAVSSNRTLQAEMSDDQLWTSTDALDDFDWDALEQTLSQVL</sequence>
<dbReference type="PROSITE" id="PS50162">
    <property type="entry name" value="RECA_2"/>
    <property type="match status" value="1"/>
</dbReference>
<comment type="subcellular location">
    <subcellularLocation>
        <location evidence="1">Nucleus</location>
    </subcellularLocation>
</comment>
<feature type="compositionally biased region" description="Polar residues" evidence="7">
    <location>
        <begin position="379"/>
        <end position="395"/>
    </location>
</feature>
<dbReference type="InterPro" id="IPR047348">
    <property type="entry name" value="XRCC3-like_C"/>
</dbReference>
<feature type="domain" description="RecA family profile 1" evidence="8">
    <location>
        <begin position="53"/>
        <end position="232"/>
    </location>
</feature>
<feature type="non-terminal residue" evidence="9">
    <location>
        <position position="1"/>
    </location>
</feature>
<dbReference type="AlphaFoldDB" id="A0A9P5TUP0"/>
<dbReference type="GO" id="GO:0140664">
    <property type="term" value="F:ATP-dependent DNA damage sensor activity"/>
    <property type="evidence" value="ECO:0007669"/>
    <property type="project" value="InterPro"/>
</dbReference>
<dbReference type="InterPro" id="IPR020588">
    <property type="entry name" value="RecA_ATP-bd"/>
</dbReference>
<dbReference type="CDD" id="cd19491">
    <property type="entry name" value="XRCC3"/>
    <property type="match status" value="1"/>
</dbReference>
<dbReference type="GO" id="GO:0071140">
    <property type="term" value="P:resolution of mitotic recombination intermediates"/>
    <property type="evidence" value="ECO:0007669"/>
    <property type="project" value="TreeGrafter"/>
</dbReference>
<evidence type="ECO:0000256" key="6">
    <source>
        <dbReference type="ARBA" id="ARBA00023242"/>
    </source>
</evidence>
<keyword evidence="10" id="KW-1185">Reference proteome</keyword>
<dbReference type="OrthoDB" id="1861185at2759"/>
<name>A0A9P5TUP0_GYMJU</name>
<dbReference type="GO" id="GO:0000400">
    <property type="term" value="F:four-way junction DNA binding"/>
    <property type="evidence" value="ECO:0007669"/>
    <property type="project" value="TreeGrafter"/>
</dbReference>
<dbReference type="PANTHER" id="PTHR46487">
    <property type="entry name" value="DNA REPAIR PROTEIN XRCC3"/>
    <property type="match status" value="1"/>
</dbReference>
<protein>
    <submittedName>
        <fullName evidence="9">P-loop containing nucleoside triphosphate hydrolase protein</fullName>
    </submittedName>
</protein>
<evidence type="ECO:0000256" key="7">
    <source>
        <dbReference type="SAM" id="MobiDB-lite"/>
    </source>
</evidence>
<dbReference type="GO" id="GO:0000722">
    <property type="term" value="P:telomere maintenance via recombination"/>
    <property type="evidence" value="ECO:0007669"/>
    <property type="project" value="TreeGrafter"/>
</dbReference>
<dbReference type="GO" id="GO:0090656">
    <property type="term" value="P:t-circle formation"/>
    <property type="evidence" value="ECO:0007669"/>
    <property type="project" value="TreeGrafter"/>
</dbReference>
<evidence type="ECO:0000256" key="3">
    <source>
        <dbReference type="ARBA" id="ARBA00022763"/>
    </source>
</evidence>
<comment type="caution">
    <text evidence="9">The sequence shown here is derived from an EMBL/GenBank/DDBJ whole genome shotgun (WGS) entry which is preliminary data.</text>
</comment>
<evidence type="ECO:0000259" key="8">
    <source>
        <dbReference type="PROSITE" id="PS50162"/>
    </source>
</evidence>
<organism evidence="9 10">
    <name type="scientific">Gymnopilus junonius</name>
    <name type="common">Spectacular rustgill mushroom</name>
    <name type="synonym">Gymnopilus spectabilis subsp. junonius</name>
    <dbReference type="NCBI Taxonomy" id="109634"/>
    <lineage>
        <taxon>Eukaryota</taxon>
        <taxon>Fungi</taxon>
        <taxon>Dikarya</taxon>
        <taxon>Basidiomycota</taxon>
        <taxon>Agaricomycotina</taxon>
        <taxon>Agaricomycetes</taxon>
        <taxon>Agaricomycetidae</taxon>
        <taxon>Agaricales</taxon>
        <taxon>Agaricineae</taxon>
        <taxon>Hymenogastraceae</taxon>
        <taxon>Gymnopilus</taxon>
    </lineage>
</organism>
<feature type="region of interest" description="Disordered" evidence="7">
    <location>
        <begin position="375"/>
        <end position="395"/>
    </location>
</feature>
<keyword evidence="2" id="KW-0547">Nucleotide-binding</keyword>
<keyword evidence="4" id="KW-0067">ATP-binding</keyword>
<evidence type="ECO:0000313" key="9">
    <source>
        <dbReference type="EMBL" id="KAF8911952.1"/>
    </source>
</evidence>
<dbReference type="GO" id="GO:0016787">
    <property type="term" value="F:hydrolase activity"/>
    <property type="evidence" value="ECO:0007669"/>
    <property type="project" value="UniProtKB-KW"/>
</dbReference>
<keyword evidence="6" id="KW-0539">Nucleus</keyword>